<dbReference type="PANTHER" id="PTHR34196:SF4">
    <property type="entry name" value="OS06G0208200 PROTEIN"/>
    <property type="match status" value="1"/>
</dbReference>
<proteinExistence type="predicted"/>
<sequence length="130" mass="14741">MNFQKNGTESEFEFWPLEHPTEPSEEDKPVKCPMPYSSAANNNSRESDQLMMHDSLRKRTEFSTTTTNRGRISIELGEPPAQAVRKRHHPLSRGDSTVPTSLARAPPLYRRSTSSLPSAMSFIRFNKFGS</sequence>
<feature type="region of interest" description="Disordered" evidence="1">
    <location>
        <begin position="1"/>
        <end position="49"/>
    </location>
</feature>
<comment type="caution">
    <text evidence="2">The sequence shown here is derived from an EMBL/GenBank/DDBJ whole genome shotgun (WGS) entry which is preliminary data.</text>
</comment>
<dbReference type="AlphaFoldDB" id="A0AAV3P8H3"/>
<reference evidence="2 3" key="1">
    <citation type="submission" date="2024-01" db="EMBL/GenBank/DDBJ databases">
        <title>The complete chloroplast genome sequence of Lithospermum erythrorhizon: insights into the phylogenetic relationship among Boraginaceae species and the maternal lineages of purple gromwells.</title>
        <authorList>
            <person name="Okada T."/>
            <person name="Watanabe K."/>
        </authorList>
    </citation>
    <scope>NUCLEOTIDE SEQUENCE [LARGE SCALE GENOMIC DNA]</scope>
</reference>
<organism evidence="2 3">
    <name type="scientific">Lithospermum erythrorhizon</name>
    <name type="common">Purple gromwell</name>
    <name type="synonym">Lithospermum officinale var. erythrorhizon</name>
    <dbReference type="NCBI Taxonomy" id="34254"/>
    <lineage>
        <taxon>Eukaryota</taxon>
        <taxon>Viridiplantae</taxon>
        <taxon>Streptophyta</taxon>
        <taxon>Embryophyta</taxon>
        <taxon>Tracheophyta</taxon>
        <taxon>Spermatophyta</taxon>
        <taxon>Magnoliopsida</taxon>
        <taxon>eudicotyledons</taxon>
        <taxon>Gunneridae</taxon>
        <taxon>Pentapetalae</taxon>
        <taxon>asterids</taxon>
        <taxon>lamiids</taxon>
        <taxon>Boraginales</taxon>
        <taxon>Boraginaceae</taxon>
        <taxon>Boraginoideae</taxon>
        <taxon>Lithospermeae</taxon>
        <taxon>Lithospermum</taxon>
    </lineage>
</organism>
<name>A0AAV3P8H3_LITER</name>
<protein>
    <submittedName>
        <fullName evidence="2">Uncharacterized protein</fullName>
    </submittedName>
</protein>
<accession>A0AAV3P8H3</accession>
<feature type="region of interest" description="Disordered" evidence="1">
    <location>
        <begin position="81"/>
        <end position="113"/>
    </location>
</feature>
<gene>
    <name evidence="2" type="ORF">LIER_07179</name>
</gene>
<keyword evidence="3" id="KW-1185">Reference proteome</keyword>
<evidence type="ECO:0000256" key="1">
    <source>
        <dbReference type="SAM" id="MobiDB-lite"/>
    </source>
</evidence>
<feature type="compositionally biased region" description="Basic and acidic residues" evidence="1">
    <location>
        <begin position="19"/>
        <end position="30"/>
    </location>
</feature>
<dbReference type="PANTHER" id="PTHR34196">
    <property type="entry name" value="OS02G0697700 PROTEIN"/>
    <property type="match status" value="1"/>
</dbReference>
<dbReference type="Proteomes" id="UP001454036">
    <property type="component" value="Unassembled WGS sequence"/>
</dbReference>
<evidence type="ECO:0000313" key="3">
    <source>
        <dbReference type="Proteomes" id="UP001454036"/>
    </source>
</evidence>
<evidence type="ECO:0000313" key="2">
    <source>
        <dbReference type="EMBL" id="GAA0147493.1"/>
    </source>
</evidence>
<dbReference type="EMBL" id="BAABME010001088">
    <property type="protein sequence ID" value="GAA0147493.1"/>
    <property type="molecule type" value="Genomic_DNA"/>
</dbReference>